<reference evidence="3" key="1">
    <citation type="journal article" date="2017" name="Proc. Natl. Acad. Sci. U.S.A.">
        <title>Simulation of Deepwater Horizon oil plume reveals substrate specialization within a complex community of hydrocarbon-degraders.</title>
        <authorList>
            <person name="Hu P."/>
            <person name="Dubinsky E.A."/>
            <person name="Probst A.J."/>
            <person name="Wang J."/>
            <person name="Sieber C.M.K."/>
            <person name="Tom L.M."/>
            <person name="Gardinali P."/>
            <person name="Banfield J.F."/>
            <person name="Atlas R.M."/>
            <person name="Andersen G.L."/>
        </authorList>
    </citation>
    <scope>NUCLEOTIDE SEQUENCE [LARGE SCALE GENOMIC DNA]</scope>
</reference>
<feature type="chain" id="PRO_5013096746" description="Outer membrane protein beta-barrel domain-containing protein" evidence="1">
    <location>
        <begin position="19"/>
        <end position="315"/>
    </location>
</feature>
<evidence type="ECO:0008006" key="4">
    <source>
        <dbReference type="Google" id="ProtNLM"/>
    </source>
</evidence>
<organism evidence="2 3">
    <name type="scientific">Halobacteriovorax marinus</name>
    <dbReference type="NCBI Taxonomy" id="97084"/>
    <lineage>
        <taxon>Bacteria</taxon>
        <taxon>Pseudomonadati</taxon>
        <taxon>Bdellovibrionota</taxon>
        <taxon>Bacteriovoracia</taxon>
        <taxon>Bacteriovoracales</taxon>
        <taxon>Halobacteriovoraceae</taxon>
        <taxon>Halobacteriovorax</taxon>
    </lineage>
</organism>
<accession>A0A1Y5FB74</accession>
<name>A0A1Y5FB74_9BACT</name>
<comment type="caution">
    <text evidence="2">The sequence shown here is derived from an EMBL/GenBank/DDBJ whole genome shotgun (WGS) entry which is preliminary data.</text>
</comment>
<sequence>MTKKIELLLFLFSVNCIAADFSQTVPGQATGDPLGKVEAGANPHVPGQFEKFLDAMDIDGDSPHVQSNKGYSEKVSGKGSPIQFNSGVPYSGLKSDSYISHSNEAILERINNKAESTLSFEYYQNNFEYKDSKGVYEKTFNSNSGAKGGSLHLSKDFYFSKGGVNLAWGLGSGIGYSTGKGIFAANGTTSNMRFNLYSIPVDIRLLLEVPIARVMKISFAAGPSMMGLIQSRSDRDAEDKDKTKYQVGYGYFGEGKLKFNLGYLFTGTGFEYYKSYEVSFMSIDLSVRTQSYSGFADDITISGMSYGLGFTFEFL</sequence>
<dbReference type="Proteomes" id="UP000196531">
    <property type="component" value="Unassembled WGS sequence"/>
</dbReference>
<dbReference type="AlphaFoldDB" id="A0A1Y5FB74"/>
<proteinExistence type="predicted"/>
<feature type="signal peptide" evidence="1">
    <location>
        <begin position="1"/>
        <end position="18"/>
    </location>
</feature>
<dbReference type="EMBL" id="MAAO01000004">
    <property type="protein sequence ID" value="OUR98950.1"/>
    <property type="molecule type" value="Genomic_DNA"/>
</dbReference>
<evidence type="ECO:0000256" key="1">
    <source>
        <dbReference type="SAM" id="SignalP"/>
    </source>
</evidence>
<gene>
    <name evidence="2" type="ORF">A9Q84_05930</name>
</gene>
<keyword evidence="1" id="KW-0732">Signal</keyword>
<protein>
    <recommendedName>
        <fullName evidence="4">Outer membrane protein beta-barrel domain-containing protein</fullName>
    </recommendedName>
</protein>
<evidence type="ECO:0000313" key="3">
    <source>
        <dbReference type="Proteomes" id="UP000196531"/>
    </source>
</evidence>
<evidence type="ECO:0000313" key="2">
    <source>
        <dbReference type="EMBL" id="OUR98950.1"/>
    </source>
</evidence>